<dbReference type="RefSeq" id="WP_380800366.1">
    <property type="nucleotide sequence ID" value="NZ_JBHUIV010000008.1"/>
</dbReference>
<dbReference type="EMBL" id="JBHUIV010000008">
    <property type="protein sequence ID" value="MFD2200581.1"/>
    <property type="molecule type" value="Genomic_DNA"/>
</dbReference>
<comment type="caution">
    <text evidence="2">The sequence shown here is derived from an EMBL/GenBank/DDBJ whole genome shotgun (WGS) entry which is preliminary data.</text>
</comment>
<evidence type="ECO:0000313" key="2">
    <source>
        <dbReference type="EMBL" id="MFD2200581.1"/>
    </source>
</evidence>
<proteinExistence type="predicted"/>
<sequence>MYQVLSMVYKVAKAKVKRAKAKGKRGDGLTQRRRDVETKGRRESGE</sequence>
<organism evidence="2 3">
    <name type="scientific">Shivajiella indica</name>
    <dbReference type="NCBI Taxonomy" id="872115"/>
    <lineage>
        <taxon>Bacteria</taxon>
        <taxon>Pseudomonadati</taxon>
        <taxon>Bacteroidota</taxon>
        <taxon>Cytophagia</taxon>
        <taxon>Cytophagales</taxon>
        <taxon>Cyclobacteriaceae</taxon>
        <taxon>Shivajiella</taxon>
    </lineage>
</organism>
<gene>
    <name evidence="2" type="ORF">ACFSKV_03315</name>
</gene>
<protein>
    <recommendedName>
        <fullName evidence="4">CsbD family protein</fullName>
    </recommendedName>
</protein>
<reference evidence="3" key="1">
    <citation type="journal article" date="2019" name="Int. J. Syst. Evol. Microbiol.">
        <title>The Global Catalogue of Microorganisms (GCM) 10K type strain sequencing project: providing services to taxonomists for standard genome sequencing and annotation.</title>
        <authorList>
            <consortium name="The Broad Institute Genomics Platform"/>
            <consortium name="The Broad Institute Genome Sequencing Center for Infectious Disease"/>
            <person name="Wu L."/>
            <person name="Ma J."/>
        </authorList>
    </citation>
    <scope>NUCLEOTIDE SEQUENCE [LARGE SCALE GENOMIC DNA]</scope>
    <source>
        <strain evidence="3">KCTC 19812</strain>
    </source>
</reference>
<dbReference type="Proteomes" id="UP001597414">
    <property type="component" value="Unassembled WGS sequence"/>
</dbReference>
<name>A0ABW5B763_9BACT</name>
<keyword evidence="3" id="KW-1185">Reference proteome</keyword>
<evidence type="ECO:0000313" key="3">
    <source>
        <dbReference type="Proteomes" id="UP001597414"/>
    </source>
</evidence>
<feature type="compositionally biased region" description="Basic and acidic residues" evidence="1">
    <location>
        <begin position="24"/>
        <end position="46"/>
    </location>
</feature>
<evidence type="ECO:0008006" key="4">
    <source>
        <dbReference type="Google" id="ProtNLM"/>
    </source>
</evidence>
<evidence type="ECO:0000256" key="1">
    <source>
        <dbReference type="SAM" id="MobiDB-lite"/>
    </source>
</evidence>
<feature type="region of interest" description="Disordered" evidence="1">
    <location>
        <begin position="17"/>
        <end position="46"/>
    </location>
</feature>
<accession>A0ABW5B763</accession>